<dbReference type="GO" id="GO:0009408">
    <property type="term" value="P:response to heat"/>
    <property type="evidence" value="ECO:0007669"/>
    <property type="project" value="InterPro"/>
</dbReference>
<dbReference type="CDD" id="cd06464">
    <property type="entry name" value="ACD_sHsps-like"/>
    <property type="match status" value="1"/>
</dbReference>
<evidence type="ECO:0000313" key="8">
    <source>
        <dbReference type="EMBL" id="WOG90909.1"/>
    </source>
</evidence>
<dbReference type="AlphaFoldDB" id="A0A162AFP7"/>
<reference evidence="7" key="1">
    <citation type="journal article" date="2016" name="Nat. Genet.">
        <title>A high-quality carrot genome assembly provides new insights into carotenoid accumulation and asterid genome evolution.</title>
        <authorList>
            <person name="Iorizzo M."/>
            <person name="Ellison S."/>
            <person name="Senalik D."/>
            <person name="Zeng P."/>
            <person name="Satapoomin P."/>
            <person name="Huang J."/>
            <person name="Bowman M."/>
            <person name="Iovene M."/>
            <person name="Sanseverino W."/>
            <person name="Cavagnaro P."/>
            <person name="Yildiz M."/>
            <person name="Macko-Podgorni A."/>
            <person name="Moranska E."/>
            <person name="Grzebelus E."/>
            <person name="Grzebelus D."/>
            <person name="Ashrafi H."/>
            <person name="Zheng Z."/>
            <person name="Cheng S."/>
            <person name="Spooner D."/>
            <person name="Van Deynze A."/>
            <person name="Simon P."/>
        </authorList>
    </citation>
    <scope>NUCLEOTIDE SEQUENCE [LARGE SCALE GENOMIC DNA]</scope>
    <source>
        <tissue evidence="7">Leaf</tissue>
    </source>
</reference>
<dbReference type="PANTHER" id="PTHR46733:SF4">
    <property type="entry name" value="HEAT SHOCK PROTEIN 21, CHLOROPLASTIC"/>
    <property type="match status" value="1"/>
</dbReference>
<comment type="similarity">
    <text evidence="3 4">Belongs to the small heat shock protein (HSP20) family.</text>
</comment>
<evidence type="ECO:0000313" key="7">
    <source>
        <dbReference type="EMBL" id="KZN00221.1"/>
    </source>
</evidence>
<feature type="region of interest" description="Disordered" evidence="5">
    <location>
        <begin position="41"/>
        <end position="100"/>
    </location>
</feature>
<dbReference type="KEGG" id="dcr:108211448"/>
<dbReference type="STRING" id="79200.A0A162AFP7"/>
<sequence length="239" mass="26681">MASKAILGCMASPLLSSHSSSKTSPKSSVFFPKPSSFVHNVKLRPRKTRVQAAQDGGDGKESAVEVHRTSSPQNNNEVTSVQQRSRPLAPSISPFGLLDPLSPMRTMRQMMDTMDRMFEDAFSTSLMPGTMDVRSPWDIQQTENEIRMRFDMPGLSKEDVNVTIEDDDVLVIKGNYKKEESGDGDGSWRNQSYSSYNSRLQLPQDCEKDKIKAELNNGVLLITIPKAKVERKVVNVNIE</sequence>
<keyword evidence="9" id="KW-1185">Reference proteome</keyword>
<dbReference type="EMBL" id="LNRQ01000003">
    <property type="protein sequence ID" value="KZN00221.1"/>
    <property type="molecule type" value="Genomic_DNA"/>
</dbReference>
<feature type="region of interest" description="Disordered" evidence="5">
    <location>
        <begin position="12"/>
        <end position="31"/>
    </location>
</feature>
<evidence type="ECO:0000256" key="1">
    <source>
        <dbReference type="ARBA" id="ARBA00023016"/>
    </source>
</evidence>
<reference evidence="8" key="2">
    <citation type="submission" date="2022-03" db="EMBL/GenBank/DDBJ databases">
        <title>Draft title - Genomic analysis of global carrot germplasm unveils the trajectory of domestication and the origin of high carotenoid orange carrot.</title>
        <authorList>
            <person name="Iorizzo M."/>
            <person name="Ellison S."/>
            <person name="Senalik D."/>
            <person name="Macko-Podgorni A."/>
            <person name="Grzebelus D."/>
            <person name="Bostan H."/>
            <person name="Rolling W."/>
            <person name="Curaba J."/>
            <person name="Simon P."/>
        </authorList>
    </citation>
    <scope>NUCLEOTIDE SEQUENCE</scope>
    <source>
        <tissue evidence="8">Leaf</tissue>
    </source>
</reference>
<gene>
    <name evidence="7" type="ORF">DCAR_008975</name>
    <name evidence="8" type="ORF">DCAR_0310156</name>
</gene>
<dbReference type="Gramene" id="KZN00221">
    <property type="protein sequence ID" value="KZN00221"/>
    <property type="gene ID" value="DCAR_008975"/>
</dbReference>
<feature type="compositionally biased region" description="Polar residues" evidence="5">
    <location>
        <begin position="69"/>
        <end position="85"/>
    </location>
</feature>
<keyword evidence="1" id="KW-0346">Stress response</keyword>
<protein>
    <recommendedName>
        <fullName evidence="2">Small heat shock protein, chloroplastic</fullName>
    </recommendedName>
</protein>
<dbReference type="FunFam" id="2.60.40.790:FF:000059">
    <property type="entry name" value="26.5 kDa heat shock protein, mitochondrial"/>
    <property type="match status" value="1"/>
</dbReference>
<dbReference type="PROSITE" id="PS01031">
    <property type="entry name" value="SHSP"/>
    <property type="match status" value="1"/>
</dbReference>
<dbReference type="Proteomes" id="UP000077755">
    <property type="component" value="Chromosome 3"/>
</dbReference>
<accession>A0A162AFP7</accession>
<evidence type="ECO:0000259" key="6">
    <source>
        <dbReference type="PROSITE" id="PS01031"/>
    </source>
</evidence>
<evidence type="ECO:0000256" key="2">
    <source>
        <dbReference type="ARBA" id="ARBA00067408"/>
    </source>
</evidence>
<evidence type="ECO:0000313" key="9">
    <source>
        <dbReference type="Proteomes" id="UP000077755"/>
    </source>
</evidence>
<dbReference type="InterPro" id="IPR002068">
    <property type="entry name" value="A-crystallin/Hsp20_dom"/>
</dbReference>
<proteinExistence type="inferred from homology"/>
<dbReference type="OrthoDB" id="1431247at2759"/>
<dbReference type="EMBL" id="CP093345">
    <property type="protein sequence ID" value="WOG90909.1"/>
    <property type="molecule type" value="Genomic_DNA"/>
</dbReference>
<feature type="domain" description="SHSP" evidence="6">
    <location>
        <begin position="128"/>
        <end position="239"/>
    </location>
</feature>
<feature type="compositionally biased region" description="Basic and acidic residues" evidence="5">
    <location>
        <begin position="57"/>
        <end position="68"/>
    </location>
</feature>
<dbReference type="Pfam" id="PF00011">
    <property type="entry name" value="HSP20"/>
    <property type="match status" value="1"/>
</dbReference>
<dbReference type="SUPFAM" id="SSF49764">
    <property type="entry name" value="HSP20-like chaperones"/>
    <property type="match status" value="1"/>
</dbReference>
<evidence type="ECO:0000256" key="5">
    <source>
        <dbReference type="SAM" id="MobiDB-lite"/>
    </source>
</evidence>
<dbReference type="InterPro" id="IPR044587">
    <property type="entry name" value="HSP21-like"/>
</dbReference>
<dbReference type="PANTHER" id="PTHR46733">
    <property type="entry name" value="26.5 KDA HEAT SHOCK PROTEIN, MITOCHONDRIAL"/>
    <property type="match status" value="1"/>
</dbReference>
<dbReference type="OMA" id="TMRQMMD"/>
<organism evidence="7">
    <name type="scientific">Daucus carota subsp. sativus</name>
    <name type="common">Carrot</name>
    <dbReference type="NCBI Taxonomy" id="79200"/>
    <lineage>
        <taxon>Eukaryota</taxon>
        <taxon>Viridiplantae</taxon>
        <taxon>Streptophyta</taxon>
        <taxon>Embryophyta</taxon>
        <taxon>Tracheophyta</taxon>
        <taxon>Spermatophyta</taxon>
        <taxon>Magnoliopsida</taxon>
        <taxon>eudicotyledons</taxon>
        <taxon>Gunneridae</taxon>
        <taxon>Pentapetalae</taxon>
        <taxon>asterids</taxon>
        <taxon>campanulids</taxon>
        <taxon>Apiales</taxon>
        <taxon>Apiaceae</taxon>
        <taxon>Apioideae</taxon>
        <taxon>Scandiceae</taxon>
        <taxon>Daucinae</taxon>
        <taxon>Daucus</taxon>
        <taxon>Daucus sect. Daucus</taxon>
    </lineage>
</organism>
<evidence type="ECO:0000256" key="4">
    <source>
        <dbReference type="RuleBase" id="RU003616"/>
    </source>
</evidence>
<dbReference type="Gene3D" id="2.60.40.790">
    <property type="match status" value="1"/>
</dbReference>
<name>A0A162AFP7_DAUCS</name>
<dbReference type="InterPro" id="IPR008978">
    <property type="entry name" value="HSP20-like_chaperone"/>
</dbReference>
<evidence type="ECO:0000256" key="3">
    <source>
        <dbReference type="PROSITE-ProRule" id="PRU00285"/>
    </source>
</evidence>